<organism evidence="7 8">
    <name type="scientific">Aaosphaeria arxii CBS 175.79</name>
    <dbReference type="NCBI Taxonomy" id="1450172"/>
    <lineage>
        <taxon>Eukaryota</taxon>
        <taxon>Fungi</taxon>
        <taxon>Dikarya</taxon>
        <taxon>Ascomycota</taxon>
        <taxon>Pezizomycotina</taxon>
        <taxon>Dothideomycetes</taxon>
        <taxon>Pleosporomycetidae</taxon>
        <taxon>Pleosporales</taxon>
        <taxon>Pleosporales incertae sedis</taxon>
        <taxon>Aaosphaeria</taxon>
    </lineage>
</organism>
<name>A0A6A5Y0D0_9PLEO</name>
<sequence>MLKHIFVAATLWLSLATASGERGSPLSLSVEETRPPLSNQASLSEELQLVVSSFIATEPEEKALAHQFQNRISNLSVTLDALSSASNVTGSPQKAVVACIISSYLFPGAAITQEPEYTQEREAHWSQTCWLPAACFIRPKNTLEVAATMKVITHLGVRFAVRGGGHNANSGFASVGDNGVLIDMQDLNRLEVQGGADGNLITGPGNRWSRVYEYLSTNYGRAVVGGRTGEVGVPGFLLGGGMFFFPNMHGLGADNVVNFKCVLANSTVVNANQTSHTELFKSLKGGAANFAIVTEFTLRTYPIRDVWYAIDFYANADYKAVLNATIQTQLAMEKDPRIGFHANVQPGGILVGKVYASVDGQAVNPSSFAAFDGIKPMTVLVPPTNGTLADIASSLGPIVAVRREPHVVSYELSLDLYTDVYERYRSILNSSSAPSANLSYTIQPMGSAAVAAGKMQGGNIMGIPQVPQSWHASLVEWSSLDDDQAAHDMLQTYGADVKSLAEARNVYLPYQFMNDASYTQNPLETYTAENLAIMQDVSSAYDPAGIFQRLQNGGFLLRNVRRRTPARSVHHKRFLHHKRH</sequence>
<dbReference type="Proteomes" id="UP000799778">
    <property type="component" value="Unassembled WGS sequence"/>
</dbReference>
<keyword evidence="8" id="KW-1185">Reference proteome</keyword>
<protein>
    <submittedName>
        <fullName evidence="7">FAD-binding domain-containing protein</fullName>
    </submittedName>
</protein>
<dbReference type="SUPFAM" id="SSF56176">
    <property type="entry name" value="FAD-binding/transporter-associated domain-like"/>
    <property type="match status" value="1"/>
</dbReference>
<dbReference type="GeneID" id="54289013"/>
<keyword evidence="4" id="KW-0560">Oxidoreductase</keyword>
<dbReference type="InterPro" id="IPR016166">
    <property type="entry name" value="FAD-bd_PCMH"/>
</dbReference>
<evidence type="ECO:0000313" key="8">
    <source>
        <dbReference type="Proteomes" id="UP000799778"/>
    </source>
</evidence>
<evidence type="ECO:0000256" key="3">
    <source>
        <dbReference type="ARBA" id="ARBA00022827"/>
    </source>
</evidence>
<reference evidence="7" key="1">
    <citation type="journal article" date="2020" name="Stud. Mycol.">
        <title>101 Dothideomycetes genomes: a test case for predicting lifestyles and emergence of pathogens.</title>
        <authorList>
            <person name="Haridas S."/>
            <person name="Albert R."/>
            <person name="Binder M."/>
            <person name="Bloem J."/>
            <person name="Labutti K."/>
            <person name="Salamov A."/>
            <person name="Andreopoulos B."/>
            <person name="Baker S."/>
            <person name="Barry K."/>
            <person name="Bills G."/>
            <person name="Bluhm B."/>
            <person name="Cannon C."/>
            <person name="Castanera R."/>
            <person name="Culley D."/>
            <person name="Daum C."/>
            <person name="Ezra D."/>
            <person name="Gonzalez J."/>
            <person name="Henrissat B."/>
            <person name="Kuo A."/>
            <person name="Liang C."/>
            <person name="Lipzen A."/>
            <person name="Lutzoni F."/>
            <person name="Magnuson J."/>
            <person name="Mondo S."/>
            <person name="Nolan M."/>
            <person name="Ohm R."/>
            <person name="Pangilinan J."/>
            <person name="Park H.-J."/>
            <person name="Ramirez L."/>
            <person name="Alfaro M."/>
            <person name="Sun H."/>
            <person name="Tritt A."/>
            <person name="Yoshinaga Y."/>
            <person name="Zwiers L.-H."/>
            <person name="Turgeon B."/>
            <person name="Goodwin S."/>
            <person name="Spatafora J."/>
            <person name="Crous P."/>
            <person name="Grigoriev I."/>
        </authorList>
    </citation>
    <scope>NUCLEOTIDE SEQUENCE</scope>
    <source>
        <strain evidence="7">CBS 175.79</strain>
    </source>
</reference>
<proteinExistence type="inferred from homology"/>
<evidence type="ECO:0000256" key="5">
    <source>
        <dbReference type="SAM" id="SignalP"/>
    </source>
</evidence>
<feature type="chain" id="PRO_5025649635" evidence="5">
    <location>
        <begin position="21"/>
        <end position="580"/>
    </location>
</feature>
<dbReference type="PANTHER" id="PTHR42973">
    <property type="entry name" value="BINDING OXIDOREDUCTASE, PUTATIVE (AFU_ORTHOLOGUE AFUA_1G17690)-RELATED"/>
    <property type="match status" value="1"/>
</dbReference>
<dbReference type="OrthoDB" id="2151789at2759"/>
<evidence type="ECO:0000256" key="2">
    <source>
        <dbReference type="ARBA" id="ARBA00022630"/>
    </source>
</evidence>
<evidence type="ECO:0000259" key="6">
    <source>
        <dbReference type="PROSITE" id="PS51387"/>
    </source>
</evidence>
<evidence type="ECO:0000256" key="4">
    <source>
        <dbReference type="ARBA" id="ARBA00023002"/>
    </source>
</evidence>
<dbReference type="RefSeq" id="XP_033386876.1">
    <property type="nucleotide sequence ID" value="XM_033531616.1"/>
</dbReference>
<keyword evidence="2" id="KW-0285">Flavoprotein</keyword>
<dbReference type="GO" id="GO:0071949">
    <property type="term" value="F:FAD binding"/>
    <property type="evidence" value="ECO:0007669"/>
    <property type="project" value="InterPro"/>
</dbReference>
<dbReference type="PROSITE" id="PS51387">
    <property type="entry name" value="FAD_PCMH"/>
    <property type="match status" value="1"/>
</dbReference>
<comment type="similarity">
    <text evidence="1">Belongs to the oxygen-dependent FAD-linked oxidoreductase family.</text>
</comment>
<evidence type="ECO:0000256" key="1">
    <source>
        <dbReference type="ARBA" id="ARBA00005466"/>
    </source>
</evidence>
<dbReference type="InterPro" id="IPR006094">
    <property type="entry name" value="Oxid_FAD_bind_N"/>
</dbReference>
<dbReference type="PANTHER" id="PTHR42973:SF54">
    <property type="entry name" value="FAD-BINDING PCMH-TYPE DOMAIN-CONTAINING PROTEIN"/>
    <property type="match status" value="1"/>
</dbReference>
<dbReference type="InterPro" id="IPR036318">
    <property type="entry name" value="FAD-bd_PCMH-like_sf"/>
</dbReference>
<gene>
    <name evidence="7" type="ORF">BU24DRAFT_458299</name>
</gene>
<accession>A0A6A5Y0D0</accession>
<evidence type="ECO:0000313" key="7">
    <source>
        <dbReference type="EMBL" id="KAF2018537.1"/>
    </source>
</evidence>
<dbReference type="InterPro" id="IPR016169">
    <property type="entry name" value="FAD-bd_PCMH_sub2"/>
</dbReference>
<feature type="signal peptide" evidence="5">
    <location>
        <begin position="1"/>
        <end position="20"/>
    </location>
</feature>
<dbReference type="InterPro" id="IPR050416">
    <property type="entry name" value="FAD-linked_Oxidoreductase"/>
</dbReference>
<feature type="domain" description="FAD-binding PCMH-type" evidence="6">
    <location>
        <begin position="129"/>
        <end position="303"/>
    </location>
</feature>
<keyword evidence="3" id="KW-0274">FAD</keyword>
<dbReference type="Pfam" id="PF01565">
    <property type="entry name" value="FAD_binding_4"/>
    <property type="match status" value="1"/>
</dbReference>
<dbReference type="EMBL" id="ML978067">
    <property type="protein sequence ID" value="KAF2018537.1"/>
    <property type="molecule type" value="Genomic_DNA"/>
</dbReference>
<dbReference type="AlphaFoldDB" id="A0A6A5Y0D0"/>
<dbReference type="GO" id="GO:0016491">
    <property type="term" value="F:oxidoreductase activity"/>
    <property type="evidence" value="ECO:0007669"/>
    <property type="project" value="UniProtKB-KW"/>
</dbReference>
<dbReference type="Gene3D" id="3.30.465.10">
    <property type="match status" value="1"/>
</dbReference>
<keyword evidence="5" id="KW-0732">Signal</keyword>